<name>A0ABY6UES8_BIOOC</name>
<organism evidence="1 2">
    <name type="scientific">Bionectria ochroleuca</name>
    <name type="common">Gliocladium roseum</name>
    <dbReference type="NCBI Taxonomy" id="29856"/>
    <lineage>
        <taxon>Eukaryota</taxon>
        <taxon>Fungi</taxon>
        <taxon>Dikarya</taxon>
        <taxon>Ascomycota</taxon>
        <taxon>Pezizomycotina</taxon>
        <taxon>Sordariomycetes</taxon>
        <taxon>Hypocreomycetidae</taxon>
        <taxon>Hypocreales</taxon>
        <taxon>Bionectriaceae</taxon>
        <taxon>Clonostachys</taxon>
    </lineage>
</organism>
<dbReference type="EMBL" id="CABFNS010000801">
    <property type="protein sequence ID" value="VUC29582.1"/>
    <property type="molecule type" value="Genomic_DNA"/>
</dbReference>
<proteinExistence type="predicted"/>
<evidence type="ECO:0000313" key="1">
    <source>
        <dbReference type="EMBL" id="VUC29582.1"/>
    </source>
</evidence>
<sequence length="213" mass="24935">MLSCSPYADAQLAAEKEAYWEEMREKMRSRDWDDMKIYDSEHPSTKSSLILEFKPKTSPKRFFTKATGPRWHAMMRIRAKNVPRLMRDGYFRWSSRNYCEGSSALRLDDNLWPERLGCDDSWRQTRTYALKDDGDDPEWHATLAVVSKDRSTVLNFDLDMITFDTIHTVKAYNWSGEQVYEANQSNPIDNFNLIYPNIVLGGWWGGPKRASKQ</sequence>
<comment type="caution">
    <text evidence="1">The sequence shown here is derived from an EMBL/GenBank/DDBJ whole genome shotgun (WGS) entry which is preliminary data.</text>
</comment>
<reference evidence="1 2" key="1">
    <citation type="submission" date="2019-06" db="EMBL/GenBank/DDBJ databases">
        <authorList>
            <person name="Broberg M."/>
        </authorList>
    </citation>
    <scope>NUCLEOTIDE SEQUENCE [LARGE SCALE GENOMIC DNA]</scope>
</reference>
<evidence type="ECO:0000313" key="2">
    <source>
        <dbReference type="Proteomes" id="UP000766486"/>
    </source>
</evidence>
<evidence type="ECO:0008006" key="3">
    <source>
        <dbReference type="Google" id="ProtNLM"/>
    </source>
</evidence>
<keyword evidence="2" id="KW-1185">Reference proteome</keyword>
<dbReference type="Proteomes" id="UP000766486">
    <property type="component" value="Unassembled WGS sequence"/>
</dbReference>
<gene>
    <name evidence="1" type="ORF">CLO192961_LOCUS261213</name>
</gene>
<protein>
    <recommendedName>
        <fullName evidence="3">GH16 domain-containing protein</fullName>
    </recommendedName>
</protein>
<accession>A0ABY6UES8</accession>